<dbReference type="PANTHER" id="PTHR14304">
    <property type="entry name" value="CELL DIVISION CYCLE AND APOPTOSIS REGULATOR PROTEIN"/>
    <property type="match status" value="1"/>
</dbReference>
<sequence>MELEEEDQEKKESKEERNEVEEVKEVPETKETEKEIEEKKDNKEEEKKEEPKVVEKTEKELEEERKKLEKEKKLLKTRYELPSTPHIIVHPSQTAKGGKFTCNVATLSLLLDYRITDNKEHSFELFVFAELFNEMLMRDFGFYIYKTLYTLPEKAEEPKEKDKDLNDKSSDKGEKEKKEEKKDEKENDKKDEKKEERNDRRDDKRDGRRRRDSHSDDDRSSSPRRRSRGVELPPDPYLLLSLVYFDTARGGVISKSDLQNLFMSLGLALSRSQIRVVLEKVCVKENFSYKNLIQAIKDLASGTPEAIQDLPLETTISTTEVPSHVCIPTK</sequence>
<evidence type="ECO:0000256" key="1">
    <source>
        <dbReference type="SAM" id="MobiDB-lite"/>
    </source>
</evidence>
<evidence type="ECO:0000259" key="2">
    <source>
        <dbReference type="Pfam" id="PF19256"/>
    </source>
</evidence>
<feature type="region of interest" description="Disordered" evidence="1">
    <location>
        <begin position="1"/>
        <end position="59"/>
    </location>
</feature>
<evidence type="ECO:0000313" key="3">
    <source>
        <dbReference type="EMBL" id="CAH0763801.1"/>
    </source>
</evidence>
<dbReference type="InterPro" id="IPR025224">
    <property type="entry name" value="CCAR1/CCAR2"/>
</dbReference>
<dbReference type="GO" id="GO:0006355">
    <property type="term" value="P:regulation of DNA-templated transcription"/>
    <property type="evidence" value="ECO:0007669"/>
    <property type="project" value="InterPro"/>
</dbReference>
<dbReference type="GO" id="GO:0005634">
    <property type="term" value="C:nucleus"/>
    <property type="evidence" value="ECO:0007669"/>
    <property type="project" value="TreeGrafter"/>
</dbReference>
<feature type="compositionally biased region" description="Basic and acidic residues" evidence="1">
    <location>
        <begin position="8"/>
        <end position="59"/>
    </location>
</feature>
<gene>
    <name evidence="3" type="ORF">DIATSA_LOCUS12483</name>
</gene>
<dbReference type="Pfam" id="PF19256">
    <property type="entry name" value="LAIKA"/>
    <property type="match status" value="1"/>
</dbReference>
<feature type="compositionally biased region" description="Basic and acidic residues" evidence="1">
    <location>
        <begin position="155"/>
        <end position="206"/>
    </location>
</feature>
<dbReference type="OrthoDB" id="21006at2759"/>
<name>A0A9P0G117_9NEOP</name>
<dbReference type="EMBL" id="OU893338">
    <property type="protein sequence ID" value="CAH0763801.1"/>
    <property type="molecule type" value="Genomic_DNA"/>
</dbReference>
<feature type="region of interest" description="Disordered" evidence="1">
    <location>
        <begin position="155"/>
        <end position="231"/>
    </location>
</feature>
<keyword evidence="4" id="KW-1185">Reference proteome</keyword>
<protein>
    <recommendedName>
        <fullName evidence="2">LAIKA domain-containing protein</fullName>
    </recommendedName>
</protein>
<dbReference type="AlphaFoldDB" id="A0A9P0G117"/>
<accession>A0A9P0G117</accession>
<dbReference type="PANTHER" id="PTHR14304:SF11">
    <property type="entry name" value="SAP DOMAIN-CONTAINING PROTEIN"/>
    <property type="match status" value="1"/>
</dbReference>
<evidence type="ECO:0000313" key="4">
    <source>
        <dbReference type="Proteomes" id="UP001153714"/>
    </source>
</evidence>
<dbReference type="Proteomes" id="UP001153714">
    <property type="component" value="Chromosome 7"/>
</dbReference>
<organism evidence="3 4">
    <name type="scientific">Diatraea saccharalis</name>
    <name type="common">sugarcane borer</name>
    <dbReference type="NCBI Taxonomy" id="40085"/>
    <lineage>
        <taxon>Eukaryota</taxon>
        <taxon>Metazoa</taxon>
        <taxon>Ecdysozoa</taxon>
        <taxon>Arthropoda</taxon>
        <taxon>Hexapoda</taxon>
        <taxon>Insecta</taxon>
        <taxon>Pterygota</taxon>
        <taxon>Neoptera</taxon>
        <taxon>Endopterygota</taxon>
        <taxon>Lepidoptera</taxon>
        <taxon>Glossata</taxon>
        <taxon>Ditrysia</taxon>
        <taxon>Pyraloidea</taxon>
        <taxon>Crambidae</taxon>
        <taxon>Crambinae</taxon>
        <taxon>Diatraea</taxon>
    </lineage>
</organism>
<feature type="domain" description="LAIKA" evidence="2">
    <location>
        <begin position="81"/>
        <end position="148"/>
    </location>
</feature>
<proteinExistence type="predicted"/>
<reference evidence="3" key="2">
    <citation type="submission" date="2022-10" db="EMBL/GenBank/DDBJ databases">
        <authorList>
            <consortium name="ENA_rothamsted_submissions"/>
            <consortium name="culmorum"/>
            <person name="King R."/>
        </authorList>
    </citation>
    <scope>NUCLEOTIDE SEQUENCE</scope>
</reference>
<reference evidence="3" key="1">
    <citation type="submission" date="2021-12" db="EMBL/GenBank/DDBJ databases">
        <authorList>
            <person name="King R."/>
        </authorList>
    </citation>
    <scope>NUCLEOTIDE SEQUENCE</scope>
</reference>
<dbReference type="InterPro" id="IPR045353">
    <property type="entry name" value="LAIKA"/>
</dbReference>